<accession>A0A511YGT5</accession>
<gene>
    <name evidence="1" type="ORF">CHA01nite_01640</name>
</gene>
<reference evidence="1 2" key="1">
    <citation type="submission" date="2019-07" db="EMBL/GenBank/DDBJ databases">
        <title>Whole genome shotgun sequence of Chryseobacterium hagamense NBRC 105253.</title>
        <authorList>
            <person name="Hosoyama A."/>
            <person name="Uohara A."/>
            <person name="Ohji S."/>
            <person name="Ichikawa N."/>
        </authorList>
    </citation>
    <scope>NUCLEOTIDE SEQUENCE [LARGE SCALE GENOMIC DNA]</scope>
    <source>
        <strain evidence="1 2">NBRC 105253</strain>
    </source>
</reference>
<dbReference type="Proteomes" id="UP000321863">
    <property type="component" value="Unassembled WGS sequence"/>
</dbReference>
<dbReference type="RefSeq" id="WP_146939323.1">
    <property type="nucleotide sequence ID" value="NZ_BJYJ01000001.1"/>
</dbReference>
<evidence type="ECO:0000313" key="1">
    <source>
        <dbReference type="EMBL" id="GEN74424.1"/>
    </source>
</evidence>
<dbReference type="OrthoDB" id="702987at2"/>
<keyword evidence="2" id="KW-1185">Reference proteome</keyword>
<evidence type="ECO:0000313" key="2">
    <source>
        <dbReference type="Proteomes" id="UP000321863"/>
    </source>
</evidence>
<proteinExistence type="predicted"/>
<comment type="caution">
    <text evidence="1">The sequence shown here is derived from an EMBL/GenBank/DDBJ whole genome shotgun (WGS) entry which is preliminary data.</text>
</comment>
<sequence length="358" mass="41215">MKNIAQIILLTAVLINCNKKETKSEFSVQKAFIDINDLKHLEVGSSENFESVPVLNFVEITENEYNNLKIEANFITDFPVKKRNHNYLLNVKNKTLQLKEMTPTVKEGEKQYHYLGFYPTLNMYAFSENSLSDNLGFSELNLINTSNSFFYSIISPGDDKVENPVVSPMTKYLVYHYNYIYDQNKSFIGILKIGSDKKTLTEYRSYSSSNFKVIDTAWFGDDHIGIKVTNDDLETFRYYKASLQVSGHKHFSSIDGNYSISVETEPTTTGMASISYSFKISGNEVILETSTYHEPITCNGKYVLKEHNKIFQIYYNDAEEHCKSDSAKFSIKKEKEKYYIKGVGGEGTIKEWMELHRE</sequence>
<organism evidence="1 2">
    <name type="scientific">Chryseobacterium hagamense</name>
    <dbReference type="NCBI Taxonomy" id="395935"/>
    <lineage>
        <taxon>Bacteria</taxon>
        <taxon>Pseudomonadati</taxon>
        <taxon>Bacteroidota</taxon>
        <taxon>Flavobacteriia</taxon>
        <taxon>Flavobacteriales</taxon>
        <taxon>Weeksellaceae</taxon>
        <taxon>Chryseobacterium group</taxon>
        <taxon>Chryseobacterium</taxon>
    </lineage>
</organism>
<name>A0A511YGT5_9FLAO</name>
<dbReference type="EMBL" id="BJYJ01000001">
    <property type="protein sequence ID" value="GEN74424.1"/>
    <property type="molecule type" value="Genomic_DNA"/>
</dbReference>
<protein>
    <submittedName>
        <fullName evidence="1">Uncharacterized protein</fullName>
    </submittedName>
</protein>
<dbReference type="AlphaFoldDB" id="A0A511YGT5"/>